<dbReference type="Gene3D" id="3.30.9.10">
    <property type="entry name" value="D-Amino Acid Oxidase, subunit A, domain 2"/>
    <property type="match status" value="1"/>
</dbReference>
<keyword evidence="5 8" id="KW-0285">Flavoprotein</keyword>
<sequence>MKRSPVTPQHLPDADVVLIGAGIMSATLGSMLADLNPDMRIVVLEKASDIAGESSRAWNNAGTGHSGFCELNYMPDPGDGTKAASIAEQFHLSRQWWAHLAQSGRLDPTEFVHSTTHMNLVFGDRDVDYLRQRVETLRADPLFADMDFTTDRGEIAQWAPLTMEGRPDDGEPIAAARNPRGTDVDFGALTRGLLDIVSDQAHNEVHTNHGVTGLHSTEAGWTVSGKTAAPATASGTASRPTRPFSVNAKHVFVGAGGFALKLLQKSGIPEVRGYAVLPVGASFYRSATPAVVSRHDAKVYGQADVGAPPMSVPHLDKRIIDDEEHLLFGPYATFSTKLLKHGHLRDFFTTLRPDNLHVIAAAGLQNLDLVKFLVTELAAGPKKKFSQLRRFYPKARFNEWTLVPAGQRAQLVKPDPKRVGALQQGTELVVGADGSIAGLLGASPGASTAVPIMLDLLRSAFPAQWHRGWKDAMSQAIPDIERTDWNAEAVGASSAATDVALGLGASGSRASDLGASCPGTSHVRASGPGASDSGTSHRGTSHVRASGPGTSHVGTSMRN</sequence>
<accession>A0A556CMM0</accession>
<feature type="compositionally biased region" description="Polar residues" evidence="9">
    <location>
        <begin position="548"/>
        <end position="559"/>
    </location>
</feature>
<name>A0A556CMM0_BREAU</name>
<dbReference type="HAMAP" id="MF_00212">
    <property type="entry name" value="MQO"/>
    <property type="match status" value="1"/>
</dbReference>
<keyword evidence="11" id="KW-1185">Reference proteome</keyword>
<evidence type="ECO:0000256" key="6">
    <source>
        <dbReference type="ARBA" id="ARBA00022827"/>
    </source>
</evidence>
<comment type="cofactor">
    <cofactor evidence="2 8">
        <name>FAD</name>
        <dbReference type="ChEBI" id="CHEBI:57692"/>
    </cofactor>
</comment>
<evidence type="ECO:0000256" key="4">
    <source>
        <dbReference type="ARBA" id="ARBA00022532"/>
    </source>
</evidence>
<keyword evidence="7 8" id="KW-0560">Oxidoreductase</keyword>
<dbReference type="Proteomes" id="UP000316406">
    <property type="component" value="Unassembled WGS sequence"/>
</dbReference>
<dbReference type="PANTHER" id="PTHR43104:SF2">
    <property type="entry name" value="L-2-HYDROXYGLUTARATE DEHYDROGENASE, MITOCHONDRIAL"/>
    <property type="match status" value="1"/>
</dbReference>
<evidence type="ECO:0000256" key="2">
    <source>
        <dbReference type="ARBA" id="ARBA00001974"/>
    </source>
</evidence>
<organism evidence="10 11">
    <name type="scientific">Brevibacterium aurantiacum</name>
    <dbReference type="NCBI Taxonomy" id="273384"/>
    <lineage>
        <taxon>Bacteria</taxon>
        <taxon>Bacillati</taxon>
        <taxon>Actinomycetota</taxon>
        <taxon>Actinomycetes</taxon>
        <taxon>Micrococcales</taxon>
        <taxon>Brevibacteriaceae</taxon>
        <taxon>Brevibacterium</taxon>
    </lineage>
</organism>
<dbReference type="AlphaFoldDB" id="A0A556CMM0"/>
<dbReference type="GO" id="GO:0047545">
    <property type="term" value="F:(S)-2-hydroxyglutarate dehydrogenase activity"/>
    <property type="evidence" value="ECO:0007669"/>
    <property type="project" value="TreeGrafter"/>
</dbReference>
<dbReference type="InterPro" id="IPR006231">
    <property type="entry name" value="MQO"/>
</dbReference>
<keyword evidence="4 8" id="KW-0816">Tricarboxylic acid cycle</keyword>
<dbReference type="GO" id="GO:0008924">
    <property type="term" value="F:L-malate dehydrogenase (quinone) activity"/>
    <property type="evidence" value="ECO:0007669"/>
    <property type="project" value="UniProtKB-UniRule"/>
</dbReference>
<dbReference type="NCBIfam" id="NF003606">
    <property type="entry name" value="PRK05257.2-1"/>
    <property type="match status" value="1"/>
</dbReference>
<gene>
    <name evidence="8" type="primary">mqo</name>
    <name evidence="10" type="ORF">FO013_02880</name>
</gene>
<comment type="pathway">
    <text evidence="3 8">Carbohydrate metabolism; tricarboxylic acid cycle; oxaloacetate from (S)-malate (quinone route): step 1/1.</text>
</comment>
<proteinExistence type="inferred from homology"/>
<dbReference type="InterPro" id="IPR036188">
    <property type="entry name" value="FAD/NAD-bd_sf"/>
</dbReference>
<dbReference type="GO" id="GO:0006099">
    <property type="term" value="P:tricarboxylic acid cycle"/>
    <property type="evidence" value="ECO:0007669"/>
    <property type="project" value="UniProtKB-UniRule"/>
</dbReference>
<dbReference type="RefSeq" id="WP_143921081.1">
    <property type="nucleotide sequence ID" value="NZ_VLTK01000002.1"/>
</dbReference>
<dbReference type="PANTHER" id="PTHR43104">
    <property type="entry name" value="L-2-HYDROXYGLUTARATE DEHYDROGENASE, MITOCHONDRIAL"/>
    <property type="match status" value="1"/>
</dbReference>
<reference evidence="10 11" key="1">
    <citation type="submission" date="2019-07" db="EMBL/GenBank/DDBJ databases">
        <title>Draft genome sequence of Brevibacterium aurantiacum XU54 isolated from Xinjiang China.</title>
        <authorList>
            <person name="Xu X."/>
        </authorList>
    </citation>
    <scope>NUCLEOTIDE SEQUENCE [LARGE SCALE GENOMIC DNA]</scope>
    <source>
        <strain evidence="10 11">XU54</strain>
    </source>
</reference>
<evidence type="ECO:0000313" key="10">
    <source>
        <dbReference type="EMBL" id="TSI18526.1"/>
    </source>
</evidence>
<dbReference type="Gene3D" id="3.50.50.60">
    <property type="entry name" value="FAD/NAD(P)-binding domain"/>
    <property type="match status" value="1"/>
</dbReference>
<dbReference type="NCBIfam" id="NF003611">
    <property type="entry name" value="PRK05257.3-2"/>
    <property type="match status" value="1"/>
</dbReference>
<dbReference type="OrthoDB" id="9763983at2"/>
<dbReference type="Pfam" id="PF06039">
    <property type="entry name" value="Mqo"/>
    <property type="match status" value="1"/>
</dbReference>
<dbReference type="EC" id="1.1.5.4" evidence="8"/>
<comment type="similarity">
    <text evidence="8">Belongs to the MQO family.</text>
</comment>
<feature type="region of interest" description="Disordered" evidence="9">
    <location>
        <begin position="510"/>
        <end position="559"/>
    </location>
</feature>
<dbReference type="SUPFAM" id="SSF51905">
    <property type="entry name" value="FAD/NAD(P)-binding domain"/>
    <property type="match status" value="1"/>
</dbReference>
<comment type="caution">
    <text evidence="10">The sequence shown here is derived from an EMBL/GenBank/DDBJ whole genome shotgun (WGS) entry which is preliminary data.</text>
</comment>
<evidence type="ECO:0000313" key="11">
    <source>
        <dbReference type="Proteomes" id="UP000316406"/>
    </source>
</evidence>
<evidence type="ECO:0000256" key="8">
    <source>
        <dbReference type="HAMAP-Rule" id="MF_00212"/>
    </source>
</evidence>
<evidence type="ECO:0000256" key="9">
    <source>
        <dbReference type="SAM" id="MobiDB-lite"/>
    </source>
</evidence>
<comment type="catalytic activity">
    <reaction evidence="1 8">
        <text>(S)-malate + a quinone = a quinol + oxaloacetate</text>
        <dbReference type="Rhea" id="RHEA:46012"/>
        <dbReference type="ChEBI" id="CHEBI:15589"/>
        <dbReference type="ChEBI" id="CHEBI:16452"/>
        <dbReference type="ChEBI" id="CHEBI:24646"/>
        <dbReference type="ChEBI" id="CHEBI:132124"/>
        <dbReference type="EC" id="1.1.5.4"/>
    </reaction>
</comment>
<dbReference type="EMBL" id="VLTK01000002">
    <property type="protein sequence ID" value="TSI18526.1"/>
    <property type="molecule type" value="Genomic_DNA"/>
</dbReference>
<evidence type="ECO:0000256" key="5">
    <source>
        <dbReference type="ARBA" id="ARBA00022630"/>
    </source>
</evidence>
<protein>
    <recommendedName>
        <fullName evidence="8">Probable malate:quinone oxidoreductase</fullName>
        <ecNumber evidence="8">1.1.5.4</ecNumber>
    </recommendedName>
    <alternativeName>
        <fullName evidence="8">MQO</fullName>
    </alternativeName>
    <alternativeName>
        <fullName evidence="8">Malate dehydrogenase [quinone]</fullName>
    </alternativeName>
</protein>
<keyword evidence="6 8" id="KW-0274">FAD</keyword>
<evidence type="ECO:0000256" key="7">
    <source>
        <dbReference type="ARBA" id="ARBA00023002"/>
    </source>
</evidence>
<evidence type="ECO:0000256" key="3">
    <source>
        <dbReference type="ARBA" id="ARBA00005012"/>
    </source>
</evidence>
<evidence type="ECO:0000256" key="1">
    <source>
        <dbReference type="ARBA" id="ARBA00001139"/>
    </source>
</evidence>
<dbReference type="UniPathway" id="UPA00223">
    <property type="reaction ID" value="UER01008"/>
</dbReference>